<comment type="caution">
    <text evidence="1">The sequence shown here is derived from an EMBL/GenBank/DDBJ whole genome shotgun (WGS) entry which is preliminary data.</text>
</comment>
<organism evidence="1 2">
    <name type="scientific">Verrucomicrobia subdivision 6 bacterium BACL9 MAG-120507-bin52</name>
    <dbReference type="NCBI Taxonomy" id="1655590"/>
    <lineage>
        <taxon>Bacteria</taxon>
        <taxon>Pseudomonadati</taxon>
        <taxon>Verrucomicrobiota</taxon>
        <taxon>Verrucomicrobiia</taxon>
        <taxon>Verrucomicrobiales</taxon>
        <taxon>Verrucomicrobia subdivision 6</taxon>
    </lineage>
</organism>
<reference evidence="1 2" key="1">
    <citation type="submission" date="2015-10" db="EMBL/GenBank/DDBJ databases">
        <title>Metagenome-Assembled Genomes uncover a global brackish microbiome.</title>
        <authorList>
            <person name="Hugerth L.W."/>
            <person name="Larsson J."/>
            <person name="Alneberg J."/>
            <person name="Lindh M.V."/>
            <person name="Legrand C."/>
            <person name="Pinhassi J."/>
            <person name="Andersson A.F."/>
        </authorList>
    </citation>
    <scope>NUCLEOTIDE SEQUENCE [LARGE SCALE GENOMIC DNA]</scope>
    <source>
        <strain evidence="1">BACL18 MAG-120507-bin52</strain>
    </source>
</reference>
<dbReference type="Proteomes" id="UP000051269">
    <property type="component" value="Unassembled WGS sequence"/>
</dbReference>
<sequence>MGVAAVAFTSIIALFPLGLNMSKESYEATQAALIAQAIMADLSDQTSTSGGKLIQKTGFNDLVAANYEKISMSGTSSTRNIYLAYAQDVRADSSNSPIMLRPTNSSMTLPDWYTKGTNGSVLLVKVTMDKTFHFAGSGTAPSRTGGYPQKVDVSVESPASAPATNRTQHLFSGVIPYK</sequence>
<dbReference type="EMBL" id="LIBO01000341">
    <property type="protein sequence ID" value="KRO59919.1"/>
    <property type="molecule type" value="Genomic_DNA"/>
</dbReference>
<evidence type="ECO:0000313" key="2">
    <source>
        <dbReference type="Proteomes" id="UP000051269"/>
    </source>
</evidence>
<accession>A0A0R2RBG9</accession>
<dbReference type="AlphaFoldDB" id="A0A0R2RBG9"/>
<protein>
    <submittedName>
        <fullName evidence="1">Uncharacterized protein</fullName>
    </submittedName>
</protein>
<name>A0A0R2RBG9_9BACT</name>
<proteinExistence type="predicted"/>
<evidence type="ECO:0000313" key="1">
    <source>
        <dbReference type="EMBL" id="KRO59919.1"/>
    </source>
</evidence>
<gene>
    <name evidence="1" type="ORF">ABR82_02820</name>
</gene>